<keyword evidence="1" id="KW-0812">Transmembrane</keyword>
<feature type="transmembrane region" description="Helical" evidence="1">
    <location>
        <begin position="40"/>
        <end position="59"/>
    </location>
</feature>
<evidence type="ECO:0000256" key="1">
    <source>
        <dbReference type="SAM" id="Phobius"/>
    </source>
</evidence>
<keyword evidence="1" id="KW-1133">Transmembrane helix</keyword>
<keyword evidence="3" id="KW-1185">Reference proteome</keyword>
<feature type="transmembrane region" description="Helical" evidence="1">
    <location>
        <begin position="101"/>
        <end position="121"/>
    </location>
</feature>
<feature type="transmembrane region" description="Helical" evidence="1">
    <location>
        <begin position="66"/>
        <end position="89"/>
    </location>
</feature>
<sequence>MRWILCAYLLISVALAVSADLGRYAPLINEVHSAPMGDKLLHTLFSGGLALLINCVLLGRRTGSPWAALGLGATIAAALCTLEEATNLLTPYRGAELSDLAANYLGILLLGTAPIAIYLLARRGPAPIRGA</sequence>
<gene>
    <name evidence="2" type="ORF">KOR34_43240</name>
</gene>
<dbReference type="AlphaFoldDB" id="A0A5C5V2E5"/>
<accession>A0A5C5V2E5</accession>
<dbReference type="RefSeq" id="WP_146568031.1">
    <property type="nucleotide sequence ID" value="NZ_SIHJ01000003.1"/>
</dbReference>
<reference evidence="2 3" key="1">
    <citation type="submission" date="2019-02" db="EMBL/GenBank/DDBJ databases">
        <title>Deep-cultivation of Planctomycetes and their phenomic and genomic characterization uncovers novel biology.</title>
        <authorList>
            <person name="Wiegand S."/>
            <person name="Jogler M."/>
            <person name="Boedeker C."/>
            <person name="Pinto D."/>
            <person name="Vollmers J."/>
            <person name="Rivas-Marin E."/>
            <person name="Kohn T."/>
            <person name="Peeters S.H."/>
            <person name="Heuer A."/>
            <person name="Rast P."/>
            <person name="Oberbeckmann S."/>
            <person name="Bunk B."/>
            <person name="Jeske O."/>
            <person name="Meyerdierks A."/>
            <person name="Storesund J.E."/>
            <person name="Kallscheuer N."/>
            <person name="Luecker S."/>
            <person name="Lage O.M."/>
            <person name="Pohl T."/>
            <person name="Merkel B.J."/>
            <person name="Hornburger P."/>
            <person name="Mueller R.-W."/>
            <person name="Bruemmer F."/>
            <person name="Labrenz M."/>
            <person name="Spormann A.M."/>
            <person name="Op Den Camp H."/>
            <person name="Overmann J."/>
            <person name="Amann R."/>
            <person name="Jetten M.S.M."/>
            <person name="Mascher T."/>
            <person name="Medema M.H."/>
            <person name="Devos D.P."/>
            <person name="Kaster A.-K."/>
            <person name="Ovreas L."/>
            <person name="Rohde M."/>
            <person name="Galperin M.Y."/>
            <person name="Jogler C."/>
        </authorList>
    </citation>
    <scope>NUCLEOTIDE SEQUENCE [LARGE SCALE GENOMIC DNA]</scope>
    <source>
        <strain evidence="2 3">KOR34</strain>
    </source>
</reference>
<organism evidence="2 3">
    <name type="scientific">Posidoniimonas corsicana</name>
    <dbReference type="NCBI Taxonomy" id="1938618"/>
    <lineage>
        <taxon>Bacteria</taxon>
        <taxon>Pseudomonadati</taxon>
        <taxon>Planctomycetota</taxon>
        <taxon>Planctomycetia</taxon>
        <taxon>Pirellulales</taxon>
        <taxon>Lacipirellulaceae</taxon>
        <taxon>Posidoniimonas</taxon>
    </lineage>
</organism>
<keyword evidence="1" id="KW-0472">Membrane</keyword>
<evidence type="ECO:0000313" key="2">
    <source>
        <dbReference type="EMBL" id="TWT32561.1"/>
    </source>
</evidence>
<name>A0A5C5V2E5_9BACT</name>
<proteinExistence type="predicted"/>
<dbReference type="Proteomes" id="UP000316714">
    <property type="component" value="Unassembled WGS sequence"/>
</dbReference>
<protein>
    <recommendedName>
        <fullName evidence="4">VanZ like family protein</fullName>
    </recommendedName>
</protein>
<evidence type="ECO:0008006" key="4">
    <source>
        <dbReference type="Google" id="ProtNLM"/>
    </source>
</evidence>
<dbReference type="OrthoDB" id="288647at2"/>
<comment type="caution">
    <text evidence="2">The sequence shown here is derived from an EMBL/GenBank/DDBJ whole genome shotgun (WGS) entry which is preliminary data.</text>
</comment>
<dbReference type="EMBL" id="SIHJ01000003">
    <property type="protein sequence ID" value="TWT32561.1"/>
    <property type="molecule type" value="Genomic_DNA"/>
</dbReference>
<evidence type="ECO:0000313" key="3">
    <source>
        <dbReference type="Proteomes" id="UP000316714"/>
    </source>
</evidence>